<protein>
    <submittedName>
        <fullName evidence="1">Head Tail Connector Protein</fullName>
    </submittedName>
</protein>
<sequence length="138" mass="14819">MAYATYEFYKNEYGGNAIEEADFNGLATRATAYINAATSGKAMSATGDDLTAVQMATCELAEIFQDENRLNALTFSSTGSISSESVGGWSRSYGTKTLSAADLQLLTARKKSALLIYLQGTGFLQATGYPMAKWGDCW</sequence>
<proteinExistence type="predicted"/>
<evidence type="ECO:0000313" key="1">
    <source>
        <dbReference type="EMBL" id="DAF91649.1"/>
    </source>
</evidence>
<reference evidence="1" key="1">
    <citation type="journal article" date="2021" name="Proc. Natl. Acad. Sci. U.S.A.">
        <title>A Catalog of Tens of Thousands of Viruses from Human Metagenomes Reveals Hidden Associations with Chronic Diseases.</title>
        <authorList>
            <person name="Tisza M.J."/>
            <person name="Buck C.B."/>
        </authorList>
    </citation>
    <scope>NUCLEOTIDE SEQUENCE</scope>
    <source>
        <strain evidence="1">Ct8Cp41</strain>
    </source>
</reference>
<name>A0A8S5UAZ1_9CAUD</name>
<organism evidence="1">
    <name type="scientific">Siphoviridae sp. ct8Cp41</name>
    <dbReference type="NCBI Taxonomy" id="2825358"/>
    <lineage>
        <taxon>Viruses</taxon>
        <taxon>Duplodnaviria</taxon>
        <taxon>Heunggongvirae</taxon>
        <taxon>Uroviricota</taxon>
        <taxon>Caudoviricetes</taxon>
    </lineage>
</organism>
<accession>A0A8S5UAZ1</accession>
<dbReference type="EMBL" id="BK016059">
    <property type="protein sequence ID" value="DAF91649.1"/>
    <property type="molecule type" value="Genomic_DNA"/>
</dbReference>